<dbReference type="SUPFAM" id="SSF51120">
    <property type="entry name" value="beta-Roll"/>
    <property type="match status" value="1"/>
</dbReference>
<feature type="region of interest" description="Disordered" evidence="3">
    <location>
        <begin position="490"/>
        <end position="510"/>
    </location>
</feature>
<dbReference type="EMBL" id="FOMS01000007">
    <property type="protein sequence ID" value="SFE21282.1"/>
    <property type="molecule type" value="Genomic_DNA"/>
</dbReference>
<comment type="subcellular location">
    <subcellularLocation>
        <location evidence="1">Secreted</location>
    </subcellularLocation>
</comment>
<feature type="compositionally biased region" description="Gly residues" evidence="3">
    <location>
        <begin position="498"/>
        <end position="510"/>
    </location>
</feature>
<dbReference type="Proteomes" id="UP000325289">
    <property type="component" value="Unassembled WGS sequence"/>
</dbReference>
<name>A0A1I1YPP8_9RHOB</name>
<evidence type="ECO:0000256" key="3">
    <source>
        <dbReference type="SAM" id="MobiDB-lite"/>
    </source>
</evidence>
<evidence type="ECO:0000256" key="2">
    <source>
        <dbReference type="ARBA" id="ARBA00022525"/>
    </source>
</evidence>
<dbReference type="GO" id="GO:0005576">
    <property type="term" value="C:extracellular region"/>
    <property type="evidence" value="ECO:0007669"/>
    <property type="project" value="UniProtKB-SubCell"/>
</dbReference>
<dbReference type="InterPro" id="IPR001343">
    <property type="entry name" value="Hemolysn_Ca-bd"/>
</dbReference>
<dbReference type="PRINTS" id="PR00313">
    <property type="entry name" value="CABNDNGRPT"/>
</dbReference>
<gene>
    <name evidence="5" type="ORF">SAMN04515678_107134</name>
</gene>
<dbReference type="PANTHER" id="PTHR38340:SF1">
    <property type="entry name" value="S-LAYER PROTEIN"/>
    <property type="match status" value="1"/>
</dbReference>
<dbReference type="PANTHER" id="PTHR38340">
    <property type="entry name" value="S-LAYER PROTEIN"/>
    <property type="match status" value="1"/>
</dbReference>
<dbReference type="Pfam" id="PF00353">
    <property type="entry name" value="HemolysinCabind"/>
    <property type="match status" value="5"/>
</dbReference>
<dbReference type="AlphaFoldDB" id="A0A1I1YPP8"/>
<feature type="domain" description="Peptidase C-terminal archaeal/bacterial" evidence="4">
    <location>
        <begin position="29"/>
        <end position="102"/>
    </location>
</feature>
<dbReference type="GO" id="GO:0005509">
    <property type="term" value="F:calcium ion binding"/>
    <property type="evidence" value="ECO:0007669"/>
    <property type="project" value="InterPro"/>
</dbReference>
<evidence type="ECO:0000313" key="5">
    <source>
        <dbReference type="EMBL" id="SFE21282.1"/>
    </source>
</evidence>
<protein>
    <submittedName>
        <fullName evidence="5">Hemolysin-type calcium-binding repeat-containing protein</fullName>
    </submittedName>
</protein>
<dbReference type="InterPro" id="IPR050557">
    <property type="entry name" value="RTX_toxin/Mannuronan_C5-epim"/>
</dbReference>
<dbReference type="InterPro" id="IPR018511">
    <property type="entry name" value="Hemolysin-typ_Ca-bd_CS"/>
</dbReference>
<accession>A0A1I1YPP8</accession>
<dbReference type="Pfam" id="PF04151">
    <property type="entry name" value="PPC"/>
    <property type="match status" value="1"/>
</dbReference>
<evidence type="ECO:0000256" key="1">
    <source>
        <dbReference type="ARBA" id="ARBA00004613"/>
    </source>
</evidence>
<sequence>MDDFTADLSTTGMVSLGAIAAGTIETPEDSDWFEVTLQAGTAYSFSVFGADHDGGTLVDPVLTLRDADGAPLASSDDAETVNTRDAALTGFVAPYSGSYYIEAGAFDANGIGTYSVEAIAGEGLSILPDFSSDDFPAGPATTGRVEVNGPVSRGVIETEGDIDWFAIDLEAGIGYTIAVFGADNQGGTLEDPVMRVRDASGQALVEVDDFNADTFDAAVVDFAVTSSGTYYVEAAGFGGDQIGTYSVEAFYTDGPPDDYPADDTTTGVLALGRLQAATFEYEDDVDWFAVELQAGQTYKIDVVPSRPSTFYDVILQAPPVGGSLQLGGGEGAFEVPETGRYYVDIYGGAVDDYEVRIREIDVPDDHGNTTETATALGTEGTASGEFEYFLDMDVFSATLEEGQSYDIEVTAGANLAAEGLLTGVSLLDADGMPLENVARDEIDGVYRLSGYVAPASGVVYVEVPQGQSELEYRYEVRVVEVAPPLTLVGTDGNDQLTGGSGNDSISGGGGEDNLLGLAGADTIDGGTGDDGVYGGAGNDVLRGGAGNDNIAGAAGSDMVDGNAGNDLIGGGTGNDTLRGGTGEDGIFAGQGDDLVRGGAGDDRLSGGIGFDEVFGGAGDDELGGGRQEDLVDGGDGNDTAGGGGGADIVLLGAGDDEGYGGAGNDYVFGGTGDDLVAGGRGNDVLDGGAGNDTLRGGFGADTFEFHDFGAGEVDVIEALDALEDVIYLDVEDASQFTVTEVADGTEIAIGDFTIRVLGATQTEVEDAIITYEVI</sequence>
<dbReference type="Gene3D" id="2.150.10.10">
    <property type="entry name" value="Serralysin-like metalloprotease, C-terminal"/>
    <property type="match status" value="3"/>
</dbReference>
<proteinExistence type="predicted"/>
<evidence type="ECO:0000313" key="6">
    <source>
        <dbReference type="Proteomes" id="UP000325289"/>
    </source>
</evidence>
<dbReference type="Gene3D" id="2.60.120.380">
    <property type="match status" value="4"/>
</dbReference>
<keyword evidence="6" id="KW-1185">Reference proteome</keyword>
<organism evidence="5 6">
    <name type="scientific">Roseivivax sediminis</name>
    <dbReference type="NCBI Taxonomy" id="936889"/>
    <lineage>
        <taxon>Bacteria</taxon>
        <taxon>Pseudomonadati</taxon>
        <taxon>Pseudomonadota</taxon>
        <taxon>Alphaproteobacteria</taxon>
        <taxon>Rhodobacterales</taxon>
        <taxon>Roseobacteraceae</taxon>
        <taxon>Roseivivax</taxon>
    </lineage>
</organism>
<dbReference type="InterPro" id="IPR007280">
    <property type="entry name" value="Peptidase_C_arc/bac"/>
</dbReference>
<reference evidence="5 6" key="1">
    <citation type="submission" date="2016-10" db="EMBL/GenBank/DDBJ databases">
        <authorList>
            <person name="Varghese N."/>
            <person name="Submissions S."/>
        </authorList>
    </citation>
    <scope>NUCLEOTIDE SEQUENCE [LARGE SCALE GENOMIC DNA]</scope>
    <source>
        <strain evidence="6">YIM D21,KCTC 23444,ACCC 10710</strain>
    </source>
</reference>
<keyword evidence="2" id="KW-0964">Secreted</keyword>
<dbReference type="PROSITE" id="PS00330">
    <property type="entry name" value="HEMOLYSIN_CALCIUM"/>
    <property type="match status" value="2"/>
</dbReference>
<evidence type="ECO:0000259" key="4">
    <source>
        <dbReference type="Pfam" id="PF04151"/>
    </source>
</evidence>
<dbReference type="RefSeq" id="WP_188129678.1">
    <property type="nucleotide sequence ID" value="NZ_FOMS01000007.1"/>
</dbReference>
<dbReference type="InterPro" id="IPR011049">
    <property type="entry name" value="Serralysin-like_metalloprot_C"/>
</dbReference>